<feature type="transmembrane region" description="Helical" evidence="1">
    <location>
        <begin position="324"/>
        <end position="352"/>
    </location>
</feature>
<keyword evidence="1" id="KW-0812">Transmembrane</keyword>
<dbReference type="AlphaFoldDB" id="A0A9P5XZJ7"/>
<protein>
    <submittedName>
        <fullName evidence="2">Uncharacterized protein</fullName>
    </submittedName>
</protein>
<gene>
    <name evidence="2" type="ORF">BDZ94DRAFT_893729</name>
</gene>
<keyword evidence="3" id="KW-1185">Reference proteome</keyword>
<dbReference type="EMBL" id="MU150297">
    <property type="protein sequence ID" value="KAF9460503.1"/>
    <property type="molecule type" value="Genomic_DNA"/>
</dbReference>
<dbReference type="OrthoDB" id="3052987at2759"/>
<reference evidence="2" key="1">
    <citation type="submission" date="2020-11" db="EMBL/GenBank/DDBJ databases">
        <authorList>
            <consortium name="DOE Joint Genome Institute"/>
            <person name="Ahrendt S."/>
            <person name="Riley R."/>
            <person name="Andreopoulos W."/>
            <person name="Labutti K."/>
            <person name="Pangilinan J."/>
            <person name="Ruiz-Duenas F.J."/>
            <person name="Barrasa J.M."/>
            <person name="Sanchez-Garcia M."/>
            <person name="Camarero S."/>
            <person name="Miyauchi S."/>
            <person name="Serrano A."/>
            <person name="Linde D."/>
            <person name="Babiker R."/>
            <person name="Drula E."/>
            <person name="Ayuso-Fernandez I."/>
            <person name="Pacheco R."/>
            <person name="Padilla G."/>
            <person name="Ferreira P."/>
            <person name="Barriuso J."/>
            <person name="Kellner H."/>
            <person name="Castanera R."/>
            <person name="Alfaro M."/>
            <person name="Ramirez L."/>
            <person name="Pisabarro A.G."/>
            <person name="Kuo A."/>
            <person name="Tritt A."/>
            <person name="Lipzen A."/>
            <person name="He G."/>
            <person name="Yan M."/>
            <person name="Ng V."/>
            <person name="Cullen D."/>
            <person name="Martin F."/>
            <person name="Rosso M.-N."/>
            <person name="Henrissat B."/>
            <person name="Hibbett D."/>
            <person name="Martinez A.T."/>
            <person name="Grigoriev I.V."/>
        </authorList>
    </citation>
    <scope>NUCLEOTIDE SEQUENCE</scope>
    <source>
        <strain evidence="2">CBS 247.69</strain>
    </source>
</reference>
<evidence type="ECO:0000256" key="1">
    <source>
        <dbReference type="SAM" id="Phobius"/>
    </source>
</evidence>
<feature type="transmembrane region" description="Helical" evidence="1">
    <location>
        <begin position="226"/>
        <end position="247"/>
    </location>
</feature>
<comment type="caution">
    <text evidence="2">The sequence shown here is derived from an EMBL/GenBank/DDBJ whole genome shotgun (WGS) entry which is preliminary data.</text>
</comment>
<keyword evidence="1" id="KW-1133">Transmembrane helix</keyword>
<proteinExistence type="predicted"/>
<keyword evidence="1" id="KW-0472">Membrane</keyword>
<evidence type="ECO:0000313" key="2">
    <source>
        <dbReference type="EMBL" id="KAF9460503.1"/>
    </source>
</evidence>
<feature type="transmembrane region" description="Helical" evidence="1">
    <location>
        <begin position="278"/>
        <end position="304"/>
    </location>
</feature>
<sequence length="371" mass="40966">MRICGTCSRAGLQLESHIVDSNCLERGCATSRLDEQVPAVLQPIGETAQAASTPSSSLRLRTQLLNQFRHQFFNVLRVLQFVYIPIFLFWPIYYADQASDVLRLVNQSESDEGPVDVFTTSNTSSSTAGRTVHTSNDIELQAIVHNPSGTAVATAAIVSNLPPYSAVPQPSLSDCTKDLEGAWVGYLDSRIIEWKIFTTTACVFVAASPTIFQIPEANDDPITRSIAFLALCRALAGIVYGPIYLIFFKRRHARTLQYARSWCTNARKSGIFLHWSPWILLSLPAVSTCWAFIFYLLAIFSFIWRTGSTRDPSPTSATNPNYHPMAFSLALALRVAITTVTIIDLGCVALIWKTLRGHGSVTSNEHTEAAR</sequence>
<name>A0A9P5XZJ7_9AGAR</name>
<organism evidence="2 3">
    <name type="scientific">Collybia nuda</name>
    <dbReference type="NCBI Taxonomy" id="64659"/>
    <lineage>
        <taxon>Eukaryota</taxon>
        <taxon>Fungi</taxon>
        <taxon>Dikarya</taxon>
        <taxon>Basidiomycota</taxon>
        <taxon>Agaricomycotina</taxon>
        <taxon>Agaricomycetes</taxon>
        <taxon>Agaricomycetidae</taxon>
        <taxon>Agaricales</taxon>
        <taxon>Tricholomatineae</taxon>
        <taxon>Clitocybaceae</taxon>
        <taxon>Collybia</taxon>
    </lineage>
</organism>
<accession>A0A9P5XZJ7</accession>
<evidence type="ECO:0000313" key="3">
    <source>
        <dbReference type="Proteomes" id="UP000807353"/>
    </source>
</evidence>
<dbReference type="Proteomes" id="UP000807353">
    <property type="component" value="Unassembled WGS sequence"/>
</dbReference>
<feature type="transmembrane region" description="Helical" evidence="1">
    <location>
        <begin position="75"/>
        <end position="94"/>
    </location>
</feature>